<keyword evidence="1" id="KW-0521">NADP</keyword>
<accession>A0ABC8T305</accession>
<evidence type="ECO:0000256" key="1">
    <source>
        <dbReference type="ARBA" id="ARBA00022857"/>
    </source>
</evidence>
<dbReference type="Proteomes" id="UP001642360">
    <property type="component" value="Unassembled WGS sequence"/>
</dbReference>
<gene>
    <name evidence="4" type="ORF">ILEXP_LOCUS32819</name>
    <name evidence="5" type="ORF">ILEXP_LOCUS50301</name>
</gene>
<dbReference type="AlphaFoldDB" id="A0ABC8T305"/>
<keyword evidence="2" id="KW-0560">Oxidoreductase</keyword>
<dbReference type="InterPro" id="IPR036291">
    <property type="entry name" value="NAD(P)-bd_dom_sf"/>
</dbReference>
<dbReference type="GO" id="GO:0016491">
    <property type="term" value="F:oxidoreductase activity"/>
    <property type="evidence" value="ECO:0007669"/>
    <property type="project" value="UniProtKB-KW"/>
</dbReference>
<dbReference type="PANTHER" id="PTHR10366">
    <property type="entry name" value="NAD DEPENDENT EPIMERASE/DEHYDRATASE"/>
    <property type="match status" value="1"/>
</dbReference>
<protein>
    <recommendedName>
        <fullName evidence="3">NAD-dependent epimerase/dehydratase domain-containing protein</fullName>
    </recommendedName>
</protein>
<keyword evidence="6" id="KW-1185">Reference proteome</keyword>
<evidence type="ECO:0000313" key="4">
    <source>
        <dbReference type="EMBL" id="CAK9163759.1"/>
    </source>
</evidence>
<comment type="caution">
    <text evidence="4">The sequence shown here is derived from an EMBL/GenBank/DDBJ whole genome shotgun (WGS) entry which is preliminary data.</text>
</comment>
<dbReference type="EMBL" id="CAUOFW020007724">
    <property type="protein sequence ID" value="CAK9180307.1"/>
    <property type="molecule type" value="Genomic_DNA"/>
</dbReference>
<dbReference type="PANTHER" id="PTHR10366:SF831">
    <property type="entry name" value="NAD-DEPENDENT EPIMERASE_DEHYDRATASE DOMAIN-CONTAINING PROTEIN"/>
    <property type="match status" value="1"/>
</dbReference>
<evidence type="ECO:0000313" key="5">
    <source>
        <dbReference type="EMBL" id="CAK9180307.1"/>
    </source>
</evidence>
<feature type="domain" description="NAD-dependent epimerase/dehydratase" evidence="3">
    <location>
        <begin position="11"/>
        <end position="267"/>
    </location>
</feature>
<name>A0ABC8T305_9AQUA</name>
<dbReference type="Gene3D" id="3.40.50.720">
    <property type="entry name" value="NAD(P)-binding Rossmann-like Domain"/>
    <property type="match status" value="1"/>
</dbReference>
<dbReference type="EMBL" id="CAUOFW020004081">
    <property type="protein sequence ID" value="CAK9163759.1"/>
    <property type="molecule type" value="Genomic_DNA"/>
</dbReference>
<dbReference type="Pfam" id="PF01370">
    <property type="entry name" value="Epimerase"/>
    <property type="match status" value="1"/>
</dbReference>
<dbReference type="FunFam" id="3.40.50.720:FF:000219">
    <property type="entry name" value="Cinnamoyl-CoA reductase 1"/>
    <property type="match status" value="1"/>
</dbReference>
<organism evidence="4 6">
    <name type="scientific">Ilex paraguariensis</name>
    <name type="common">yerba mate</name>
    <dbReference type="NCBI Taxonomy" id="185542"/>
    <lineage>
        <taxon>Eukaryota</taxon>
        <taxon>Viridiplantae</taxon>
        <taxon>Streptophyta</taxon>
        <taxon>Embryophyta</taxon>
        <taxon>Tracheophyta</taxon>
        <taxon>Spermatophyta</taxon>
        <taxon>Magnoliopsida</taxon>
        <taxon>eudicotyledons</taxon>
        <taxon>Gunneridae</taxon>
        <taxon>Pentapetalae</taxon>
        <taxon>asterids</taxon>
        <taxon>campanulids</taxon>
        <taxon>Aquifoliales</taxon>
        <taxon>Aquifoliaceae</taxon>
        <taxon>Ilex</taxon>
    </lineage>
</organism>
<dbReference type="InterPro" id="IPR001509">
    <property type="entry name" value="Epimerase_deHydtase"/>
</dbReference>
<sequence length="349" mass="39146">MQEINKEKQIVCVTGAGGYLASWVVKFLLSKGYVVHGTVRDPCDEKKNAHLKTLENAAENLQLFKTDLLDYEGLFAAIAGCTGVFHIASPVPIHSTVLNPEVVLLEPAITGSRNVLNACMKAKVKKVVVVSSISAVVMNPYWPKDQAMDENCWTDTEYCKSIEVTNDKCRLEGDFHESTKFWYRIGKTIAESEALEYARRGELNLITVCPSNAIGPMLQSSINASSLLLLDYMKGERDTVENKDRPMVDVRDVAEAILLAYENPKAEGRYICSSHKIRTQLLVEKLKNMFPEYNYPTKFTEVKDGVKLNSQKLQNLGWKYRPLEETIIDAVKDFEESGLLNKPISDVAK</sequence>
<reference evidence="4 6" key="1">
    <citation type="submission" date="2024-02" db="EMBL/GenBank/DDBJ databases">
        <authorList>
            <person name="Vignale AGUSTIN F."/>
            <person name="Sosa J E."/>
            <person name="Modenutti C."/>
        </authorList>
    </citation>
    <scope>NUCLEOTIDE SEQUENCE [LARGE SCALE GENOMIC DNA]</scope>
</reference>
<dbReference type="CDD" id="cd08958">
    <property type="entry name" value="FR_SDR_e"/>
    <property type="match status" value="1"/>
</dbReference>
<proteinExistence type="predicted"/>
<dbReference type="InterPro" id="IPR050425">
    <property type="entry name" value="NAD(P)_dehydrat-like"/>
</dbReference>
<evidence type="ECO:0000259" key="3">
    <source>
        <dbReference type="Pfam" id="PF01370"/>
    </source>
</evidence>
<evidence type="ECO:0000313" key="6">
    <source>
        <dbReference type="Proteomes" id="UP001642360"/>
    </source>
</evidence>
<evidence type="ECO:0000256" key="2">
    <source>
        <dbReference type="ARBA" id="ARBA00023002"/>
    </source>
</evidence>
<dbReference type="SUPFAM" id="SSF51735">
    <property type="entry name" value="NAD(P)-binding Rossmann-fold domains"/>
    <property type="match status" value="1"/>
</dbReference>